<dbReference type="InterPro" id="IPR029069">
    <property type="entry name" value="HotDog_dom_sf"/>
</dbReference>
<evidence type="ECO:0000313" key="1">
    <source>
        <dbReference type="EMBL" id="MCK9877883.1"/>
    </source>
</evidence>
<sequence>MGPQIPITLDLQVDVIEPAGPGDVISLEGTVLKRGRSVLVCETLLRRVNSSAVLAIAHTTFMASPDPRHVFPDGFRPRVPDPVGHLPVPFAERVGCTVVEPGTAEVARRTGGLNAAGAIQGGVIALAAEEAAFSLAGDAGYHESLGIRYLRPFSVGPARAVARPRGRVCQVRLHDIGTGKLGAVATIRSRPLL</sequence>
<dbReference type="SUPFAM" id="SSF54637">
    <property type="entry name" value="Thioesterase/thiol ester dehydrase-isomerase"/>
    <property type="match status" value="2"/>
</dbReference>
<name>A0ABT0K275_9ACTN</name>
<proteinExistence type="predicted"/>
<reference evidence="1 2" key="1">
    <citation type="submission" date="2022-04" db="EMBL/GenBank/DDBJ databases">
        <title>Genome diversity in the genus Frankia.</title>
        <authorList>
            <person name="Carlos-Shanley C."/>
            <person name="Hahn D."/>
        </authorList>
    </citation>
    <scope>NUCLEOTIDE SEQUENCE [LARGE SCALE GENOMIC DNA]</scope>
    <source>
        <strain evidence="1 2">Ag45/Mut15</strain>
    </source>
</reference>
<dbReference type="Proteomes" id="UP001201873">
    <property type="component" value="Unassembled WGS sequence"/>
</dbReference>
<protein>
    <submittedName>
        <fullName evidence="1">PaaI family thioesterase</fullName>
    </submittedName>
</protein>
<keyword evidence="2" id="KW-1185">Reference proteome</keyword>
<comment type="caution">
    <text evidence="1">The sequence shown here is derived from an EMBL/GenBank/DDBJ whole genome shotgun (WGS) entry which is preliminary data.</text>
</comment>
<dbReference type="EMBL" id="JALKFT010000023">
    <property type="protein sequence ID" value="MCK9877883.1"/>
    <property type="molecule type" value="Genomic_DNA"/>
</dbReference>
<organism evidence="1 2">
    <name type="scientific">Frankia umida</name>
    <dbReference type="NCBI Taxonomy" id="573489"/>
    <lineage>
        <taxon>Bacteria</taxon>
        <taxon>Bacillati</taxon>
        <taxon>Actinomycetota</taxon>
        <taxon>Actinomycetes</taxon>
        <taxon>Frankiales</taxon>
        <taxon>Frankiaceae</taxon>
        <taxon>Frankia</taxon>
    </lineage>
</organism>
<dbReference type="Gene3D" id="3.10.129.10">
    <property type="entry name" value="Hotdog Thioesterase"/>
    <property type="match status" value="2"/>
</dbReference>
<gene>
    <name evidence="1" type="ORF">MXD59_19230</name>
</gene>
<accession>A0ABT0K275</accession>
<evidence type="ECO:0000313" key="2">
    <source>
        <dbReference type="Proteomes" id="UP001201873"/>
    </source>
</evidence>